<name>A0AAV3ZR11_9GAST</name>
<organism evidence="2 3">
    <name type="scientific">Plakobranchus ocellatus</name>
    <dbReference type="NCBI Taxonomy" id="259542"/>
    <lineage>
        <taxon>Eukaryota</taxon>
        <taxon>Metazoa</taxon>
        <taxon>Spiralia</taxon>
        <taxon>Lophotrochozoa</taxon>
        <taxon>Mollusca</taxon>
        <taxon>Gastropoda</taxon>
        <taxon>Heterobranchia</taxon>
        <taxon>Euthyneura</taxon>
        <taxon>Panpulmonata</taxon>
        <taxon>Sacoglossa</taxon>
        <taxon>Placobranchoidea</taxon>
        <taxon>Plakobranchidae</taxon>
        <taxon>Plakobranchus</taxon>
    </lineage>
</organism>
<accession>A0AAV3ZR11</accession>
<feature type="signal peptide" evidence="1">
    <location>
        <begin position="1"/>
        <end position="19"/>
    </location>
</feature>
<proteinExistence type="predicted"/>
<feature type="chain" id="PRO_5043349083" description="Secreted protein" evidence="1">
    <location>
        <begin position="20"/>
        <end position="105"/>
    </location>
</feature>
<evidence type="ECO:0000256" key="1">
    <source>
        <dbReference type="SAM" id="SignalP"/>
    </source>
</evidence>
<comment type="caution">
    <text evidence="2">The sequence shown here is derived from an EMBL/GenBank/DDBJ whole genome shotgun (WGS) entry which is preliminary data.</text>
</comment>
<keyword evidence="1" id="KW-0732">Signal</keyword>
<protein>
    <recommendedName>
        <fullName evidence="4">Secreted protein</fullName>
    </recommendedName>
</protein>
<evidence type="ECO:0008006" key="4">
    <source>
        <dbReference type="Google" id="ProtNLM"/>
    </source>
</evidence>
<gene>
    <name evidence="2" type="ORF">PoB_002408000</name>
</gene>
<keyword evidence="3" id="KW-1185">Reference proteome</keyword>
<reference evidence="2 3" key="1">
    <citation type="journal article" date="2021" name="Elife">
        <title>Chloroplast acquisition without the gene transfer in kleptoplastic sea slugs, Plakobranchus ocellatus.</title>
        <authorList>
            <person name="Maeda T."/>
            <person name="Takahashi S."/>
            <person name="Yoshida T."/>
            <person name="Shimamura S."/>
            <person name="Takaki Y."/>
            <person name="Nagai Y."/>
            <person name="Toyoda A."/>
            <person name="Suzuki Y."/>
            <person name="Arimoto A."/>
            <person name="Ishii H."/>
            <person name="Satoh N."/>
            <person name="Nishiyama T."/>
            <person name="Hasebe M."/>
            <person name="Maruyama T."/>
            <person name="Minagawa J."/>
            <person name="Obokata J."/>
            <person name="Shigenobu S."/>
        </authorList>
    </citation>
    <scope>NUCLEOTIDE SEQUENCE [LARGE SCALE GENOMIC DNA]</scope>
</reference>
<evidence type="ECO:0000313" key="2">
    <source>
        <dbReference type="EMBL" id="GFN97574.1"/>
    </source>
</evidence>
<dbReference type="EMBL" id="BLXT01002789">
    <property type="protein sequence ID" value="GFN97574.1"/>
    <property type="molecule type" value="Genomic_DNA"/>
</dbReference>
<sequence>MIFISILLSLRAATRRALSETKPSMPHHNSGYRSQVFKFTLPNLYNQTPLMKSETVLVTLKVYADSRIEHRPNGKQKRSTRAFGSNASYQIYKAIIFPTEPTQSA</sequence>
<dbReference type="AlphaFoldDB" id="A0AAV3ZR11"/>
<evidence type="ECO:0000313" key="3">
    <source>
        <dbReference type="Proteomes" id="UP000735302"/>
    </source>
</evidence>
<dbReference type="Proteomes" id="UP000735302">
    <property type="component" value="Unassembled WGS sequence"/>
</dbReference>